<protein>
    <submittedName>
        <fullName evidence="1">Uncharacterized protein</fullName>
    </submittedName>
</protein>
<dbReference type="EMBL" id="JAXOJX010000051">
    <property type="protein sequence ID" value="MDZ5459800.1"/>
    <property type="molecule type" value="Genomic_DNA"/>
</dbReference>
<dbReference type="Proteomes" id="UP001293718">
    <property type="component" value="Unassembled WGS sequence"/>
</dbReference>
<proteinExistence type="predicted"/>
<dbReference type="RefSeq" id="WP_322467444.1">
    <property type="nucleotide sequence ID" value="NZ_JAXOJX010000051.1"/>
</dbReference>
<reference evidence="1 2" key="1">
    <citation type="submission" date="2023-11" db="EMBL/GenBank/DDBJ databases">
        <title>Draft genome of Azohydromonas lata strain H1 (DSM1123), a polyhydroxyalkanoate producer.</title>
        <authorList>
            <person name="Traversa D."/>
            <person name="D'Addabbo P."/>
            <person name="Pazzani C."/>
            <person name="Manzari C."/>
            <person name="Chiara M."/>
            <person name="Scrascia M."/>
        </authorList>
    </citation>
    <scope>NUCLEOTIDE SEQUENCE [LARGE SCALE GENOMIC DNA]</scope>
    <source>
        <strain evidence="1 2">H1</strain>
    </source>
</reference>
<keyword evidence="2" id="KW-1185">Reference proteome</keyword>
<evidence type="ECO:0000313" key="2">
    <source>
        <dbReference type="Proteomes" id="UP001293718"/>
    </source>
</evidence>
<name>A0ABU5ILM4_9BURK</name>
<organism evidence="1 2">
    <name type="scientific">Azohydromonas lata</name>
    <dbReference type="NCBI Taxonomy" id="45677"/>
    <lineage>
        <taxon>Bacteria</taxon>
        <taxon>Pseudomonadati</taxon>
        <taxon>Pseudomonadota</taxon>
        <taxon>Betaproteobacteria</taxon>
        <taxon>Burkholderiales</taxon>
        <taxon>Sphaerotilaceae</taxon>
        <taxon>Azohydromonas</taxon>
    </lineage>
</organism>
<sequence>MNIEVLQPYQMSSPKNPFSTTLHADLFFRTAAGCRSPAQAGVDGVEVTNLFSNGVELNSSETRLGFERYSGENFRDAFVPIFLPKYIKAVATPGGSPGPFHSFQEFLPGASPATNQ</sequence>
<comment type="caution">
    <text evidence="1">The sequence shown here is derived from an EMBL/GenBank/DDBJ whole genome shotgun (WGS) entry which is preliminary data.</text>
</comment>
<gene>
    <name evidence="1" type="ORF">SM757_24780</name>
</gene>
<accession>A0ABU5ILM4</accession>
<evidence type="ECO:0000313" key="1">
    <source>
        <dbReference type="EMBL" id="MDZ5459800.1"/>
    </source>
</evidence>